<evidence type="ECO:0000256" key="5">
    <source>
        <dbReference type="ARBA" id="ARBA00023136"/>
    </source>
</evidence>
<feature type="transmembrane region" description="Helical" evidence="6">
    <location>
        <begin position="180"/>
        <end position="201"/>
    </location>
</feature>
<dbReference type="AlphaFoldDB" id="A0A6N9YPN8"/>
<organism evidence="7 8">
    <name type="scientific">Phytoactinopolyspora alkaliphila</name>
    <dbReference type="NCBI Taxonomy" id="1783498"/>
    <lineage>
        <taxon>Bacteria</taxon>
        <taxon>Bacillati</taxon>
        <taxon>Actinomycetota</taxon>
        <taxon>Actinomycetes</taxon>
        <taxon>Jiangellales</taxon>
        <taxon>Jiangellaceae</taxon>
        <taxon>Phytoactinopolyspora</taxon>
    </lineage>
</organism>
<keyword evidence="4 6" id="KW-1133">Transmembrane helix</keyword>
<evidence type="ECO:0000256" key="1">
    <source>
        <dbReference type="ARBA" id="ARBA00004651"/>
    </source>
</evidence>
<dbReference type="RefSeq" id="WP_163819725.1">
    <property type="nucleotide sequence ID" value="NZ_JAAGOB010000008.1"/>
</dbReference>
<dbReference type="Pfam" id="PF01810">
    <property type="entry name" value="LysE"/>
    <property type="match status" value="1"/>
</dbReference>
<evidence type="ECO:0000256" key="4">
    <source>
        <dbReference type="ARBA" id="ARBA00022989"/>
    </source>
</evidence>
<evidence type="ECO:0000313" key="7">
    <source>
        <dbReference type="EMBL" id="NED96917.1"/>
    </source>
</evidence>
<comment type="subcellular location">
    <subcellularLocation>
        <location evidence="1">Cell membrane</location>
        <topology evidence="1">Multi-pass membrane protein</topology>
    </subcellularLocation>
</comment>
<keyword evidence="8" id="KW-1185">Reference proteome</keyword>
<dbReference type="EMBL" id="JAAGOB010000008">
    <property type="protein sequence ID" value="NED96917.1"/>
    <property type="molecule type" value="Genomic_DNA"/>
</dbReference>
<feature type="transmembrane region" description="Helical" evidence="6">
    <location>
        <begin position="147"/>
        <end position="168"/>
    </location>
</feature>
<keyword evidence="5 6" id="KW-0472">Membrane</keyword>
<keyword evidence="2" id="KW-1003">Cell membrane</keyword>
<reference evidence="7 8" key="1">
    <citation type="submission" date="2020-02" db="EMBL/GenBank/DDBJ databases">
        <authorList>
            <person name="Li X.-J."/>
            <person name="Feng X.-M."/>
        </authorList>
    </citation>
    <scope>NUCLEOTIDE SEQUENCE [LARGE SCALE GENOMIC DNA]</scope>
    <source>
        <strain evidence="7 8">CGMCC 4.7225</strain>
    </source>
</reference>
<evidence type="ECO:0000313" key="8">
    <source>
        <dbReference type="Proteomes" id="UP000469185"/>
    </source>
</evidence>
<sequence length="202" mass="21119">MTSPFPTLAVGFVTGLTLIVAIGAQNAFVLRQGLRREHILPIVMLCGAADALLITAGIAGLGAILTAQPVAMDIARYGGAAFLAGYAMLAVRRAVRPRAMTAADRAPTTLGAALVTCLGFTFLNPHVYLDTVLLLGSLASQHGDARWLYGAGAVAGSFAWFFALGYGARWLSRFFARPGAWRVLDAVIAGLMLMLAAGLLLT</sequence>
<dbReference type="Proteomes" id="UP000469185">
    <property type="component" value="Unassembled WGS sequence"/>
</dbReference>
<feature type="transmembrane region" description="Helical" evidence="6">
    <location>
        <begin position="77"/>
        <end position="95"/>
    </location>
</feature>
<feature type="transmembrane region" description="Helical" evidence="6">
    <location>
        <begin position="42"/>
        <end position="65"/>
    </location>
</feature>
<dbReference type="GO" id="GO:0005886">
    <property type="term" value="C:plasma membrane"/>
    <property type="evidence" value="ECO:0007669"/>
    <property type="project" value="UniProtKB-SubCell"/>
</dbReference>
<dbReference type="GO" id="GO:0015171">
    <property type="term" value="F:amino acid transmembrane transporter activity"/>
    <property type="evidence" value="ECO:0007669"/>
    <property type="project" value="TreeGrafter"/>
</dbReference>
<protein>
    <submittedName>
        <fullName evidence="7">Amino acid transporter</fullName>
    </submittedName>
</protein>
<gene>
    <name evidence="7" type="ORF">G1H11_16545</name>
</gene>
<dbReference type="PANTHER" id="PTHR30086">
    <property type="entry name" value="ARGININE EXPORTER PROTEIN ARGO"/>
    <property type="match status" value="1"/>
</dbReference>
<proteinExistence type="predicted"/>
<keyword evidence="3 6" id="KW-0812">Transmembrane</keyword>
<evidence type="ECO:0000256" key="6">
    <source>
        <dbReference type="SAM" id="Phobius"/>
    </source>
</evidence>
<evidence type="ECO:0000256" key="2">
    <source>
        <dbReference type="ARBA" id="ARBA00022475"/>
    </source>
</evidence>
<accession>A0A6N9YPN8</accession>
<feature type="transmembrane region" description="Helical" evidence="6">
    <location>
        <begin position="107"/>
        <end position="127"/>
    </location>
</feature>
<dbReference type="PANTHER" id="PTHR30086:SF20">
    <property type="entry name" value="ARGININE EXPORTER PROTEIN ARGO-RELATED"/>
    <property type="match status" value="1"/>
</dbReference>
<name>A0A6N9YPN8_9ACTN</name>
<dbReference type="InterPro" id="IPR001123">
    <property type="entry name" value="LeuE-type"/>
</dbReference>
<evidence type="ECO:0000256" key="3">
    <source>
        <dbReference type="ARBA" id="ARBA00022692"/>
    </source>
</evidence>
<comment type="caution">
    <text evidence="7">The sequence shown here is derived from an EMBL/GenBank/DDBJ whole genome shotgun (WGS) entry which is preliminary data.</text>
</comment>
<feature type="transmembrane region" description="Helical" evidence="6">
    <location>
        <begin position="6"/>
        <end position="30"/>
    </location>
</feature>